<keyword evidence="7 12" id="KW-0809">Transit peptide</keyword>
<evidence type="ECO:0000256" key="5">
    <source>
        <dbReference type="ARBA" id="ARBA00022576"/>
    </source>
</evidence>
<feature type="domain" description="GCVT N-terminal" evidence="14">
    <location>
        <begin position="85"/>
        <end position="363"/>
    </location>
</feature>
<dbReference type="GO" id="GO:0006546">
    <property type="term" value="P:glycine catabolic process"/>
    <property type="evidence" value="ECO:0007669"/>
    <property type="project" value="InterPro"/>
</dbReference>
<dbReference type="GO" id="GO:0004047">
    <property type="term" value="F:aminomethyltransferase activity"/>
    <property type="evidence" value="ECO:0007669"/>
    <property type="project" value="UniProtKB-EC"/>
</dbReference>
<dbReference type="FunFam" id="3.30.70.1400:FF:000001">
    <property type="entry name" value="Aminomethyltransferase"/>
    <property type="match status" value="1"/>
</dbReference>
<dbReference type="Proteomes" id="UP001055115">
    <property type="component" value="Unassembled WGS sequence"/>
</dbReference>
<dbReference type="GO" id="GO:0005739">
    <property type="term" value="C:mitochondrion"/>
    <property type="evidence" value="ECO:0007669"/>
    <property type="project" value="UniProtKB-SubCell"/>
</dbReference>
<dbReference type="InterPro" id="IPR028896">
    <property type="entry name" value="GcvT/YgfZ/DmdA"/>
</dbReference>
<comment type="subcellular location">
    <subcellularLocation>
        <location evidence="1 12">Mitochondrion</location>
    </subcellularLocation>
</comment>
<gene>
    <name evidence="16" type="ORF">ColSpa_00199</name>
</gene>
<feature type="binding site" evidence="11">
    <location>
        <position position="296"/>
    </location>
    <ligand>
        <name>substrate</name>
    </ligand>
</feature>
<dbReference type="EMBL" id="BQXU01000001">
    <property type="protein sequence ID" value="GKT40018.1"/>
    <property type="molecule type" value="Genomic_DNA"/>
</dbReference>
<dbReference type="InterPro" id="IPR027266">
    <property type="entry name" value="TrmE/GcvT-like"/>
</dbReference>
<evidence type="ECO:0000256" key="13">
    <source>
        <dbReference type="SAM" id="MobiDB-lite"/>
    </source>
</evidence>
<keyword evidence="5 12" id="KW-0032">Aminotransferase</keyword>
<dbReference type="FunFam" id="4.10.1250.10:FF:000002">
    <property type="entry name" value="Aminomethyltransferase"/>
    <property type="match status" value="1"/>
</dbReference>
<evidence type="ECO:0000256" key="1">
    <source>
        <dbReference type="ARBA" id="ARBA00004173"/>
    </source>
</evidence>
<evidence type="ECO:0000313" key="16">
    <source>
        <dbReference type="EMBL" id="GKT40018.1"/>
    </source>
</evidence>
<evidence type="ECO:0000256" key="11">
    <source>
        <dbReference type="PIRSR" id="PIRSR006487-1"/>
    </source>
</evidence>
<comment type="function">
    <text evidence="12">The glycine cleavage system catalyzes the degradation of glycine.</text>
</comment>
<evidence type="ECO:0000256" key="12">
    <source>
        <dbReference type="RuleBase" id="RU003981"/>
    </source>
</evidence>
<dbReference type="Gene3D" id="3.30.1360.120">
    <property type="entry name" value="Probable tRNA modification gtpase trme, domain 1"/>
    <property type="match status" value="1"/>
</dbReference>
<dbReference type="SUPFAM" id="SSF103025">
    <property type="entry name" value="Folate-binding domain"/>
    <property type="match status" value="1"/>
</dbReference>
<evidence type="ECO:0000256" key="10">
    <source>
        <dbReference type="ARBA" id="ARBA00047665"/>
    </source>
</evidence>
<feature type="region of interest" description="Disordered" evidence="13">
    <location>
        <begin position="24"/>
        <end position="67"/>
    </location>
</feature>
<dbReference type="Pfam" id="PF01571">
    <property type="entry name" value="GCV_T"/>
    <property type="match status" value="1"/>
</dbReference>
<comment type="caution">
    <text evidence="16">The sequence shown here is derived from an EMBL/GenBank/DDBJ whole genome shotgun (WGS) entry which is preliminary data.</text>
</comment>
<feature type="domain" description="Aminomethyltransferase C-terminal" evidence="15">
    <location>
        <begin position="393"/>
        <end position="470"/>
    </location>
</feature>
<dbReference type="FunFam" id="2.40.30.110:FF:000002">
    <property type="entry name" value="Aminomethyltransferase"/>
    <property type="match status" value="1"/>
</dbReference>
<comment type="subunit">
    <text evidence="3 12">The glycine cleavage system is composed of four proteins: P, T, L and H.</text>
</comment>
<evidence type="ECO:0000256" key="6">
    <source>
        <dbReference type="ARBA" id="ARBA00022679"/>
    </source>
</evidence>
<dbReference type="Gene3D" id="2.40.30.110">
    <property type="entry name" value="Aminomethyltransferase beta-barrel domains"/>
    <property type="match status" value="1"/>
</dbReference>
<keyword evidence="17" id="KW-1185">Reference proteome</keyword>
<evidence type="ECO:0000256" key="4">
    <source>
        <dbReference type="ARBA" id="ARBA00012616"/>
    </source>
</evidence>
<name>A0AA37L125_9PEZI</name>
<dbReference type="EC" id="2.1.2.10" evidence="4 12"/>
<keyword evidence="8 12" id="KW-0496">Mitochondrion</keyword>
<protein>
    <recommendedName>
        <fullName evidence="4 12">Aminomethyltransferase</fullName>
        <ecNumber evidence="4 12">2.1.2.10</ecNumber>
    </recommendedName>
    <alternativeName>
        <fullName evidence="9 12">Glycine cleavage system T protein</fullName>
    </alternativeName>
</protein>
<evidence type="ECO:0000259" key="15">
    <source>
        <dbReference type="Pfam" id="PF08669"/>
    </source>
</evidence>
<evidence type="ECO:0000256" key="8">
    <source>
        <dbReference type="ARBA" id="ARBA00023128"/>
    </source>
</evidence>
<dbReference type="RefSeq" id="XP_049122368.1">
    <property type="nucleotide sequence ID" value="XM_049266411.1"/>
</dbReference>
<sequence length="483" mass="52328">MTRSRLVAAARTARPLFVSPARQGRSLAGLTTSSTTAPAPRTTTAPLRQPSQYRLYSSSSSSSSESRKNWKEKLAAFSKQDKTPLYDFHIAHGGKMVIFGGHHMPVQYAGLSLTESHHFTRTHASLFDVSHMVQHRFTGPRAAAFLETVTPSSVADMEVNTSKLSTFLWPGTGGIVDDTMITRLGEEEFAVVSNAGTRDKIFKYLTEQTAELQNPEGKEFWWEVLEGYGLIALQGPQSAEILQEVVDPADGVDLTSLYFGNTAFARLRYQVDGQWKSTSDKAMISRGGYTGEDGFEISFKSTNGEADPLARTLLKVAGPERLQLAGLGARDSLRLEAGMCLYGHDIDDTTTPVEGSLSWIIPKERRSKGGFHGAEVINKQIVPKSKGGTGITRRRVGFVVSGAPAREGAEIFTKDGEKVGVITSGSPSPTLGKNIAMGYVKEGLHKSGTELDVVVRGRKRAATVAKMPFVPSKYFKGPIPAPA</sequence>
<evidence type="ECO:0000256" key="9">
    <source>
        <dbReference type="ARBA" id="ARBA00031395"/>
    </source>
</evidence>
<dbReference type="AlphaFoldDB" id="A0AA37L125"/>
<dbReference type="InterPro" id="IPR013977">
    <property type="entry name" value="GcvT_C"/>
</dbReference>
<dbReference type="InterPro" id="IPR029043">
    <property type="entry name" value="GcvT/YgfZ_C"/>
</dbReference>
<evidence type="ECO:0000256" key="7">
    <source>
        <dbReference type="ARBA" id="ARBA00022946"/>
    </source>
</evidence>
<dbReference type="GO" id="GO:0005960">
    <property type="term" value="C:glycine cleavage complex"/>
    <property type="evidence" value="ECO:0007669"/>
    <property type="project" value="InterPro"/>
</dbReference>
<dbReference type="InterPro" id="IPR006222">
    <property type="entry name" value="GCVT_N"/>
</dbReference>
<reference evidence="16 17" key="1">
    <citation type="submission" date="2022-03" db="EMBL/GenBank/DDBJ databases">
        <title>Genome data of Colletotrichum spp.</title>
        <authorList>
            <person name="Utami Y.D."/>
            <person name="Hiruma K."/>
        </authorList>
    </citation>
    <scope>NUCLEOTIDE SEQUENCE [LARGE SCALE GENOMIC DNA]</scope>
    <source>
        <strain evidence="16 17">MAFF 239500</strain>
    </source>
</reference>
<evidence type="ECO:0000256" key="3">
    <source>
        <dbReference type="ARBA" id="ARBA00011690"/>
    </source>
</evidence>
<dbReference type="NCBIfam" id="TIGR00528">
    <property type="entry name" value="gcvT"/>
    <property type="match status" value="1"/>
</dbReference>
<dbReference type="SUPFAM" id="SSF101790">
    <property type="entry name" value="Aminomethyltransferase beta-barrel domain"/>
    <property type="match status" value="1"/>
</dbReference>
<evidence type="ECO:0000259" key="14">
    <source>
        <dbReference type="Pfam" id="PF01571"/>
    </source>
</evidence>
<dbReference type="GO" id="GO:0008483">
    <property type="term" value="F:transaminase activity"/>
    <property type="evidence" value="ECO:0007669"/>
    <property type="project" value="UniProtKB-KW"/>
</dbReference>
<dbReference type="InterPro" id="IPR006223">
    <property type="entry name" value="GcvT"/>
</dbReference>
<keyword evidence="6 12" id="KW-0808">Transferase</keyword>
<dbReference type="Pfam" id="PF08669">
    <property type="entry name" value="GCV_T_C"/>
    <property type="match status" value="1"/>
</dbReference>
<dbReference type="Gene3D" id="4.10.1250.10">
    <property type="entry name" value="Aminomethyltransferase fragment"/>
    <property type="match status" value="1"/>
</dbReference>
<evidence type="ECO:0000313" key="17">
    <source>
        <dbReference type="Proteomes" id="UP001055115"/>
    </source>
</evidence>
<comment type="similarity">
    <text evidence="2 12">Belongs to the GcvT family.</text>
</comment>
<organism evidence="16 17">
    <name type="scientific">Colletotrichum spaethianum</name>
    <dbReference type="NCBI Taxonomy" id="700344"/>
    <lineage>
        <taxon>Eukaryota</taxon>
        <taxon>Fungi</taxon>
        <taxon>Dikarya</taxon>
        <taxon>Ascomycota</taxon>
        <taxon>Pezizomycotina</taxon>
        <taxon>Sordariomycetes</taxon>
        <taxon>Hypocreomycetidae</taxon>
        <taxon>Glomerellales</taxon>
        <taxon>Glomerellaceae</taxon>
        <taxon>Colletotrichum</taxon>
        <taxon>Colletotrichum spaethianum species complex</taxon>
    </lineage>
</organism>
<accession>A0AA37L125</accession>
<dbReference type="PIRSF" id="PIRSF006487">
    <property type="entry name" value="GcvT"/>
    <property type="match status" value="1"/>
</dbReference>
<dbReference type="PANTHER" id="PTHR43757">
    <property type="entry name" value="AMINOMETHYLTRANSFERASE"/>
    <property type="match status" value="1"/>
</dbReference>
<feature type="compositionally biased region" description="Low complexity" evidence="13">
    <location>
        <begin position="24"/>
        <end position="48"/>
    </location>
</feature>
<proteinExistence type="inferred from homology"/>
<comment type="catalytic activity">
    <reaction evidence="10 12">
        <text>N(6)-[(R)-S(8)-aminomethyldihydrolipoyl]-L-lysyl-[protein] + (6S)-5,6,7,8-tetrahydrofolate = N(6)-[(R)-dihydrolipoyl]-L-lysyl-[protein] + (6R)-5,10-methylene-5,6,7,8-tetrahydrofolate + NH4(+)</text>
        <dbReference type="Rhea" id="RHEA:16945"/>
        <dbReference type="Rhea" id="RHEA-COMP:10475"/>
        <dbReference type="Rhea" id="RHEA-COMP:10492"/>
        <dbReference type="ChEBI" id="CHEBI:15636"/>
        <dbReference type="ChEBI" id="CHEBI:28938"/>
        <dbReference type="ChEBI" id="CHEBI:57453"/>
        <dbReference type="ChEBI" id="CHEBI:83100"/>
        <dbReference type="ChEBI" id="CHEBI:83143"/>
        <dbReference type="EC" id="2.1.2.10"/>
    </reaction>
</comment>
<dbReference type="GeneID" id="73321001"/>
<dbReference type="PANTHER" id="PTHR43757:SF2">
    <property type="entry name" value="AMINOMETHYLTRANSFERASE, MITOCHONDRIAL"/>
    <property type="match status" value="1"/>
</dbReference>
<evidence type="ECO:0000256" key="2">
    <source>
        <dbReference type="ARBA" id="ARBA00008609"/>
    </source>
</evidence>
<dbReference type="Gene3D" id="3.30.70.1400">
    <property type="entry name" value="Aminomethyltransferase beta-barrel domains"/>
    <property type="match status" value="1"/>
</dbReference>
<dbReference type="NCBIfam" id="NF001567">
    <property type="entry name" value="PRK00389.1"/>
    <property type="match status" value="1"/>
</dbReference>